<sequence length="244" mass="24837">MSLSAAVRLRYKLAAGSTAVVLGAGLIVTGLGQQAAAESGGPADVPLAATVPGSALPVDEEVVQSPSPSHTATPSRKPSSSPAVRKTPKPASTTKKAASVSGTGSPVTGVVDALLKHINAARADEGLPALKLDTELSRASTLHNQLMIDGCGLSHQCDGEAGIGDRFIGVEFRTAGENIGFGSSKAGAAAMIEAANGLTDSMLAEVAPNDGHRKNLLNEDFTRIGLSVIRDSQGRTWMTQDFVG</sequence>
<proteinExistence type="predicted"/>
<evidence type="ECO:0000313" key="4">
    <source>
        <dbReference type="Proteomes" id="UP000198415"/>
    </source>
</evidence>
<feature type="compositionally biased region" description="Polar residues" evidence="1">
    <location>
        <begin position="64"/>
        <end position="82"/>
    </location>
</feature>
<feature type="domain" description="SCP" evidence="2">
    <location>
        <begin position="116"/>
        <end position="242"/>
    </location>
</feature>
<dbReference type="Gene3D" id="3.40.33.10">
    <property type="entry name" value="CAP"/>
    <property type="match status" value="1"/>
</dbReference>
<reference evidence="3 4" key="1">
    <citation type="submission" date="2017-06" db="EMBL/GenBank/DDBJ databases">
        <authorList>
            <person name="Kim H.J."/>
            <person name="Triplett B.A."/>
        </authorList>
    </citation>
    <scope>NUCLEOTIDE SEQUENCE [LARGE SCALE GENOMIC DNA]</scope>
    <source>
        <strain evidence="3 4">DSM 43151</strain>
    </source>
</reference>
<dbReference type="RefSeq" id="WP_089296762.1">
    <property type="nucleotide sequence ID" value="NZ_BOMU01000074.1"/>
</dbReference>
<gene>
    <name evidence="3" type="ORF">SAMN06264365_11513</name>
</gene>
<dbReference type="AlphaFoldDB" id="A0A239E5F8"/>
<evidence type="ECO:0000313" key="3">
    <source>
        <dbReference type="EMBL" id="SNS39906.1"/>
    </source>
</evidence>
<dbReference type="SUPFAM" id="SSF55797">
    <property type="entry name" value="PR-1-like"/>
    <property type="match status" value="1"/>
</dbReference>
<accession>A0A239E5F8</accession>
<dbReference type="InterPro" id="IPR035940">
    <property type="entry name" value="CAP_sf"/>
</dbReference>
<dbReference type="PANTHER" id="PTHR31157:SF1">
    <property type="entry name" value="SCP DOMAIN-CONTAINING PROTEIN"/>
    <property type="match status" value="1"/>
</dbReference>
<keyword evidence="4" id="KW-1185">Reference proteome</keyword>
<dbReference type="PANTHER" id="PTHR31157">
    <property type="entry name" value="SCP DOMAIN-CONTAINING PROTEIN"/>
    <property type="match status" value="1"/>
</dbReference>
<dbReference type="EMBL" id="FZNR01000015">
    <property type="protein sequence ID" value="SNS39906.1"/>
    <property type="molecule type" value="Genomic_DNA"/>
</dbReference>
<name>A0A239E5F8_9ACTN</name>
<organism evidence="3 4">
    <name type="scientific">Actinoplanes regularis</name>
    <dbReference type="NCBI Taxonomy" id="52697"/>
    <lineage>
        <taxon>Bacteria</taxon>
        <taxon>Bacillati</taxon>
        <taxon>Actinomycetota</taxon>
        <taxon>Actinomycetes</taxon>
        <taxon>Micromonosporales</taxon>
        <taxon>Micromonosporaceae</taxon>
        <taxon>Actinoplanes</taxon>
    </lineage>
</organism>
<dbReference type="OrthoDB" id="8611574at2"/>
<evidence type="ECO:0000256" key="1">
    <source>
        <dbReference type="SAM" id="MobiDB-lite"/>
    </source>
</evidence>
<dbReference type="Proteomes" id="UP000198415">
    <property type="component" value="Unassembled WGS sequence"/>
</dbReference>
<dbReference type="Pfam" id="PF00188">
    <property type="entry name" value="CAP"/>
    <property type="match status" value="1"/>
</dbReference>
<evidence type="ECO:0000259" key="2">
    <source>
        <dbReference type="Pfam" id="PF00188"/>
    </source>
</evidence>
<protein>
    <submittedName>
        <fullName evidence="3">Uncharacterized conserved protein YkwD, contains CAP (CSP/antigen 5/PR1) domain</fullName>
    </submittedName>
</protein>
<feature type="compositionally biased region" description="Low complexity" evidence="1">
    <location>
        <begin position="89"/>
        <end position="103"/>
    </location>
</feature>
<dbReference type="CDD" id="cd05379">
    <property type="entry name" value="CAP_bacterial"/>
    <property type="match status" value="1"/>
</dbReference>
<dbReference type="InterPro" id="IPR014044">
    <property type="entry name" value="CAP_dom"/>
</dbReference>
<feature type="region of interest" description="Disordered" evidence="1">
    <location>
        <begin position="59"/>
        <end position="103"/>
    </location>
</feature>